<reference evidence="4 5" key="1">
    <citation type="submission" date="2024-01" db="EMBL/GenBank/DDBJ databases">
        <title>A draft genome for the cacao thread blight pathogen Marasmiellus scandens.</title>
        <authorList>
            <person name="Baruah I.K."/>
            <person name="Leung J."/>
            <person name="Bukari Y."/>
            <person name="Amoako-Attah I."/>
            <person name="Meinhardt L.W."/>
            <person name="Bailey B.A."/>
            <person name="Cohen S.P."/>
        </authorList>
    </citation>
    <scope>NUCLEOTIDE SEQUENCE [LARGE SCALE GENOMIC DNA]</scope>
    <source>
        <strain evidence="4 5">GH-19</strain>
    </source>
</reference>
<dbReference type="InterPro" id="IPR007219">
    <property type="entry name" value="XnlR_reg_dom"/>
</dbReference>
<organism evidence="4 5">
    <name type="scientific">Marasmiellus scandens</name>
    <dbReference type="NCBI Taxonomy" id="2682957"/>
    <lineage>
        <taxon>Eukaryota</taxon>
        <taxon>Fungi</taxon>
        <taxon>Dikarya</taxon>
        <taxon>Basidiomycota</taxon>
        <taxon>Agaricomycotina</taxon>
        <taxon>Agaricomycetes</taxon>
        <taxon>Agaricomycetidae</taxon>
        <taxon>Agaricales</taxon>
        <taxon>Marasmiineae</taxon>
        <taxon>Omphalotaceae</taxon>
        <taxon>Marasmiellus</taxon>
    </lineage>
</organism>
<feature type="domain" description="Xylanolytic transcriptional activator regulatory" evidence="3">
    <location>
        <begin position="300"/>
        <end position="373"/>
    </location>
</feature>
<dbReference type="SMART" id="SM00906">
    <property type="entry name" value="Fungal_trans"/>
    <property type="match status" value="1"/>
</dbReference>
<dbReference type="EMBL" id="JBANRG010000012">
    <property type="protein sequence ID" value="KAK7461700.1"/>
    <property type="molecule type" value="Genomic_DNA"/>
</dbReference>
<name>A0ABR1JIH0_9AGAR</name>
<protein>
    <submittedName>
        <fullName evidence="4">Gypsy retrotransposon integrase-like protein 1</fullName>
    </submittedName>
</protein>
<dbReference type="PANTHER" id="PTHR46910">
    <property type="entry name" value="TRANSCRIPTION FACTOR PDR1"/>
    <property type="match status" value="1"/>
</dbReference>
<keyword evidence="5" id="KW-1185">Reference proteome</keyword>
<feature type="region of interest" description="Disordered" evidence="2">
    <location>
        <begin position="605"/>
        <end position="625"/>
    </location>
</feature>
<comment type="caution">
    <text evidence="4">The sequence shown here is derived from an EMBL/GenBank/DDBJ whole genome shotgun (WGS) entry which is preliminary data.</text>
</comment>
<dbReference type="Pfam" id="PF04082">
    <property type="entry name" value="Fungal_trans"/>
    <property type="match status" value="1"/>
</dbReference>
<evidence type="ECO:0000313" key="5">
    <source>
        <dbReference type="Proteomes" id="UP001498398"/>
    </source>
</evidence>
<evidence type="ECO:0000259" key="3">
    <source>
        <dbReference type="SMART" id="SM00906"/>
    </source>
</evidence>
<dbReference type="Proteomes" id="UP001498398">
    <property type="component" value="Unassembled WGS sequence"/>
</dbReference>
<gene>
    <name evidence="4" type="primary">GIN1_12</name>
    <name evidence="4" type="ORF">VKT23_008127</name>
</gene>
<proteinExistence type="predicted"/>
<feature type="compositionally biased region" description="Polar residues" evidence="2">
    <location>
        <begin position="755"/>
        <end position="766"/>
    </location>
</feature>
<sequence>MTTDDAPEIASRKRRYTNACDQTQSVSALVKKILSGNTFVLPGDSNATRAILVQLASHIQDLEEQLSKRSESEGNPSIPTLKAPDSPKPGEETDERDLKALSDDFDRLSVSVSLSQVYKRHFGQSSIEMFLMSALEVGRELGSEEHSVLAEWHAIFEKHYKRPEFWTNPWVSIPTYTPYHFPNQDLLWKLVDLYFSSHAIFFPLLHRPTFERSLAEGLHFRHRDFGNLVLAVCALASRFTDDPRVLADGSNSIHSAGWRWFNQINFNLDWDIREPVSLYKVQMICLTCYYLNATATPDASWISAGIGLRFAQERGAHRKEPKSAKPTVEKELWRRAFWMLVVHDTLFSLLTGRPSASSPDDYDLEYPTECDDEYWENEDPDKAFVQPEGKPSYIAFWNHYIKFTEIVGYSQRLIYPVRKPRTKLTRAEWNQKSVAEVDITLKNWLDAVPDHIKWDPNNPNEVFFKQSATLYTMYYAYHIQIHRNFIPKHGQPPPLSMPSLAICVNSARSMLHVQYTSSKRYPTIYSNLAGGIFTSALILLINVWRGIKEGAEMDIQKEMIDVQIYLNILRIWEKSFQGAGRMGDMLRALITISHLNSADSVPVKEIEHSGASRDQSMSDRAQSGYTVEWPSSSGLDPAQHVFFEQLSQAVYEAPAYDQQYELPFSSHELGELPIHGSFNFHVNPAEHPNAQKVYAPRYNPPRNYASSSQQCFSPNSSQALTELASSSPAIQYNSTYSSHINDNHTTFESMYNHPSPESTSGWSTSDPNADPLFIFGTL</sequence>
<feature type="region of interest" description="Disordered" evidence="2">
    <location>
        <begin position="747"/>
        <end position="766"/>
    </location>
</feature>
<feature type="region of interest" description="Disordered" evidence="2">
    <location>
        <begin position="64"/>
        <end position="95"/>
    </location>
</feature>
<evidence type="ECO:0000256" key="2">
    <source>
        <dbReference type="SAM" id="MobiDB-lite"/>
    </source>
</evidence>
<dbReference type="InterPro" id="IPR050987">
    <property type="entry name" value="AtrR-like"/>
</dbReference>
<feature type="compositionally biased region" description="Polar residues" evidence="2">
    <location>
        <begin position="612"/>
        <end position="625"/>
    </location>
</feature>
<evidence type="ECO:0000256" key="1">
    <source>
        <dbReference type="ARBA" id="ARBA00023242"/>
    </source>
</evidence>
<dbReference type="CDD" id="cd12148">
    <property type="entry name" value="fungal_TF_MHR"/>
    <property type="match status" value="1"/>
</dbReference>
<accession>A0ABR1JIH0</accession>
<dbReference type="PANTHER" id="PTHR46910:SF38">
    <property type="entry name" value="ZN(2)-C6 FUNGAL-TYPE DOMAIN-CONTAINING PROTEIN"/>
    <property type="match status" value="1"/>
</dbReference>
<evidence type="ECO:0000313" key="4">
    <source>
        <dbReference type="EMBL" id="KAK7461700.1"/>
    </source>
</evidence>
<keyword evidence="1" id="KW-0539">Nucleus</keyword>